<keyword evidence="1" id="KW-0732">Signal</keyword>
<dbReference type="AlphaFoldDB" id="B8IV95"/>
<feature type="signal peptide" evidence="1">
    <location>
        <begin position="1"/>
        <end position="20"/>
    </location>
</feature>
<sequence>MIKTVLSAALISGIAAVSFAGSAEARGFGGFHGGGFHGGFHGTGFRGGGFHHFTRFHHRRVFFRHGFRRFSSNDTGGVSTDRLNGPAEYRLGA</sequence>
<evidence type="ECO:0000256" key="1">
    <source>
        <dbReference type="SAM" id="SignalP"/>
    </source>
</evidence>
<name>B8IV95_METNO</name>
<dbReference type="EMBL" id="CP001349">
    <property type="protein sequence ID" value="ACL60946.1"/>
    <property type="molecule type" value="Genomic_DNA"/>
</dbReference>
<proteinExistence type="predicted"/>
<feature type="chain" id="PRO_5002872201" description="Sulfur globule protein" evidence="1">
    <location>
        <begin position="21"/>
        <end position="93"/>
    </location>
</feature>
<dbReference type="KEGG" id="mno:Mnod_6126"/>
<evidence type="ECO:0000313" key="2">
    <source>
        <dbReference type="EMBL" id="ACL60946.1"/>
    </source>
</evidence>
<accession>B8IV95</accession>
<gene>
    <name evidence="2" type="ordered locus">Mnod_6126</name>
</gene>
<organism evidence="2 3">
    <name type="scientific">Methylobacterium nodulans (strain LMG 21967 / CNCM I-2342 / ORS 2060)</name>
    <dbReference type="NCBI Taxonomy" id="460265"/>
    <lineage>
        <taxon>Bacteria</taxon>
        <taxon>Pseudomonadati</taxon>
        <taxon>Pseudomonadota</taxon>
        <taxon>Alphaproteobacteria</taxon>
        <taxon>Hyphomicrobiales</taxon>
        <taxon>Methylobacteriaceae</taxon>
        <taxon>Methylobacterium</taxon>
    </lineage>
</organism>
<protein>
    <recommendedName>
        <fullName evidence="4">Sulfur globule protein</fullName>
    </recommendedName>
</protein>
<dbReference type="Proteomes" id="UP000008207">
    <property type="component" value="Chromosome"/>
</dbReference>
<dbReference type="HOGENOM" id="CLU_186044_0_0_5"/>
<evidence type="ECO:0008006" key="4">
    <source>
        <dbReference type="Google" id="ProtNLM"/>
    </source>
</evidence>
<dbReference type="RefSeq" id="WP_015932534.1">
    <property type="nucleotide sequence ID" value="NC_011894.1"/>
</dbReference>
<evidence type="ECO:0000313" key="3">
    <source>
        <dbReference type="Proteomes" id="UP000008207"/>
    </source>
</evidence>
<reference evidence="2 3" key="1">
    <citation type="submission" date="2009-01" db="EMBL/GenBank/DDBJ databases">
        <title>Complete sequence of chromosome of Methylobacterium nodulans ORS 2060.</title>
        <authorList>
            <consortium name="US DOE Joint Genome Institute"/>
            <person name="Lucas S."/>
            <person name="Copeland A."/>
            <person name="Lapidus A."/>
            <person name="Glavina del Rio T."/>
            <person name="Dalin E."/>
            <person name="Tice H."/>
            <person name="Bruce D."/>
            <person name="Goodwin L."/>
            <person name="Pitluck S."/>
            <person name="Sims D."/>
            <person name="Brettin T."/>
            <person name="Detter J.C."/>
            <person name="Han C."/>
            <person name="Larimer F."/>
            <person name="Land M."/>
            <person name="Hauser L."/>
            <person name="Kyrpides N."/>
            <person name="Ivanova N."/>
            <person name="Marx C.J."/>
            <person name="Richardson P."/>
        </authorList>
    </citation>
    <scope>NUCLEOTIDE SEQUENCE [LARGE SCALE GENOMIC DNA]</scope>
    <source>
        <strain evidence="3">LMG 21967 / CNCM I-2342 / ORS 2060</strain>
    </source>
</reference>
<keyword evidence="3" id="KW-1185">Reference proteome</keyword>